<dbReference type="Proteomes" id="UP000515756">
    <property type="component" value="Chromosome"/>
</dbReference>
<dbReference type="InterPro" id="IPR035411">
    <property type="entry name" value="Putative_G5P"/>
</dbReference>
<gene>
    <name evidence="1" type="ORF">WP2W18E01_22200</name>
</gene>
<name>A0A6S4T4C1_AERCA</name>
<sequence length="116" mass="12428">MTDKTSTNLSLSDTSGLYLVGEIAGVKMDSFRNGDQQIVRHTAGLRVTTVDAYGGEISDLVEVRLSQAAVDSGVPRQLDGLRGQTLSLPVWVQSYTGKRGAGFALMLDTKRQILGV</sequence>
<accession>A0A6S4T4C1</accession>
<proteinExistence type="predicted"/>
<evidence type="ECO:0000313" key="2">
    <source>
        <dbReference type="Proteomes" id="UP000515756"/>
    </source>
</evidence>
<evidence type="ECO:0000313" key="1">
    <source>
        <dbReference type="EMBL" id="BBQ30638.1"/>
    </source>
</evidence>
<protein>
    <submittedName>
        <fullName evidence="1">Uncharacterized protein</fullName>
    </submittedName>
</protein>
<dbReference type="RefSeq" id="WP_182934862.1">
    <property type="nucleotide sequence ID" value="NZ_AP021927.1"/>
</dbReference>
<dbReference type="Pfam" id="PF17426">
    <property type="entry name" value="Putative_G5P"/>
    <property type="match status" value="1"/>
</dbReference>
<dbReference type="AlphaFoldDB" id="A0A6S4T4C1"/>
<dbReference type="EMBL" id="AP021927">
    <property type="protein sequence ID" value="BBQ30638.1"/>
    <property type="molecule type" value="Genomic_DNA"/>
</dbReference>
<organism evidence="1 2">
    <name type="scientific">Aeromonas caviae</name>
    <name type="common">Aeromonas punctata</name>
    <dbReference type="NCBI Taxonomy" id="648"/>
    <lineage>
        <taxon>Bacteria</taxon>
        <taxon>Pseudomonadati</taxon>
        <taxon>Pseudomonadota</taxon>
        <taxon>Gammaproteobacteria</taxon>
        <taxon>Aeromonadales</taxon>
        <taxon>Aeromonadaceae</taxon>
        <taxon>Aeromonas</taxon>
    </lineage>
</organism>
<reference evidence="1 2" key="1">
    <citation type="submission" date="2019-12" db="EMBL/GenBank/DDBJ databases">
        <title>complete genome sequences of Aeromonas caviae str. WP2-W18-ESBL-01 isolated from wastewater treatment plant effluent.</title>
        <authorList>
            <person name="Sekizuka T."/>
            <person name="Itokawa K."/>
            <person name="Yatsu K."/>
            <person name="Inamine Y."/>
            <person name="Kuroda M."/>
        </authorList>
    </citation>
    <scope>NUCLEOTIDE SEQUENCE [LARGE SCALE GENOMIC DNA]</scope>
    <source>
        <strain evidence="1 2">WP2-W18-ESBL-01</strain>
    </source>
</reference>